<gene>
    <name evidence="3" type="ORF">SAMN05661086_00094</name>
</gene>
<proteinExistence type="predicted"/>
<dbReference type="InterPro" id="IPR042204">
    <property type="entry name" value="2Fe-2S-bd_N"/>
</dbReference>
<sequence length="117" mass="12845">MQTKNKGADTMCLRVENHVILEVDNNVPLVQITVDGKMIAAKEGEPILAALLANGIKINRYTLKKQEPRGLFCGIGQCTDCAMVVDGKPNVRTCITPVRDGMVVETQNGLHKEVERK</sequence>
<keyword evidence="4" id="KW-1185">Reference proteome</keyword>
<dbReference type="STRING" id="37658.SAMN05661086_00094"/>
<dbReference type="Pfam" id="PF13510">
    <property type="entry name" value="Fer2_4"/>
    <property type="match status" value="1"/>
</dbReference>
<evidence type="ECO:0000256" key="1">
    <source>
        <dbReference type="ARBA" id="ARBA00023002"/>
    </source>
</evidence>
<keyword evidence="1" id="KW-0560">Oxidoreductase</keyword>
<dbReference type="Gene3D" id="3.10.20.440">
    <property type="entry name" value="2Fe-2S iron-sulphur cluster binding domain, sarcosine oxidase, alpha subunit, N-terminal domain"/>
    <property type="match status" value="1"/>
</dbReference>
<organism evidence="3 4">
    <name type="scientific">Anaeromicropila populeti</name>
    <dbReference type="NCBI Taxonomy" id="37658"/>
    <lineage>
        <taxon>Bacteria</taxon>
        <taxon>Bacillati</taxon>
        <taxon>Bacillota</taxon>
        <taxon>Clostridia</taxon>
        <taxon>Lachnospirales</taxon>
        <taxon>Lachnospiraceae</taxon>
        <taxon>Anaeromicropila</taxon>
    </lineage>
</organism>
<dbReference type="GO" id="GO:0016491">
    <property type="term" value="F:oxidoreductase activity"/>
    <property type="evidence" value="ECO:0007669"/>
    <property type="project" value="UniProtKB-KW"/>
</dbReference>
<dbReference type="AlphaFoldDB" id="A0A1I6HM66"/>
<dbReference type="EMBL" id="FOYZ01000001">
    <property type="protein sequence ID" value="SFR55526.1"/>
    <property type="molecule type" value="Genomic_DNA"/>
</dbReference>
<dbReference type="GO" id="GO:0051536">
    <property type="term" value="F:iron-sulfur cluster binding"/>
    <property type="evidence" value="ECO:0007669"/>
    <property type="project" value="InterPro"/>
</dbReference>
<feature type="domain" description="2Fe-2S ferredoxin-type" evidence="2">
    <location>
        <begin position="28"/>
        <end position="110"/>
    </location>
</feature>
<name>A0A1I6HM66_9FIRM</name>
<evidence type="ECO:0000259" key="2">
    <source>
        <dbReference type="PROSITE" id="PS51085"/>
    </source>
</evidence>
<protein>
    <submittedName>
        <fullName evidence="3">2Fe-2S iron-sulfur cluster binding domain-containing protein</fullName>
    </submittedName>
</protein>
<evidence type="ECO:0000313" key="4">
    <source>
        <dbReference type="Proteomes" id="UP000199659"/>
    </source>
</evidence>
<dbReference type="InterPro" id="IPR036010">
    <property type="entry name" value="2Fe-2S_ferredoxin-like_sf"/>
</dbReference>
<dbReference type="InterPro" id="IPR001041">
    <property type="entry name" value="2Fe-2S_ferredoxin-type"/>
</dbReference>
<dbReference type="SUPFAM" id="SSF54292">
    <property type="entry name" value="2Fe-2S ferredoxin-like"/>
    <property type="match status" value="1"/>
</dbReference>
<accession>A0A1I6HM66</accession>
<dbReference type="PROSITE" id="PS51085">
    <property type="entry name" value="2FE2S_FER_2"/>
    <property type="match status" value="1"/>
</dbReference>
<evidence type="ECO:0000313" key="3">
    <source>
        <dbReference type="EMBL" id="SFR55526.1"/>
    </source>
</evidence>
<dbReference type="CDD" id="cd00207">
    <property type="entry name" value="fer2"/>
    <property type="match status" value="1"/>
</dbReference>
<reference evidence="3 4" key="1">
    <citation type="submission" date="2016-10" db="EMBL/GenBank/DDBJ databases">
        <authorList>
            <person name="de Groot N.N."/>
        </authorList>
    </citation>
    <scope>NUCLEOTIDE SEQUENCE [LARGE SCALE GENOMIC DNA]</scope>
    <source>
        <strain evidence="3 4">743A</strain>
    </source>
</reference>
<dbReference type="Proteomes" id="UP000199659">
    <property type="component" value="Unassembled WGS sequence"/>
</dbReference>